<dbReference type="SUPFAM" id="SSF48452">
    <property type="entry name" value="TPR-like"/>
    <property type="match status" value="3"/>
</dbReference>
<evidence type="ECO:0000256" key="2">
    <source>
        <dbReference type="ARBA" id="ARBA00022676"/>
    </source>
</evidence>
<accession>A0A1B4V3B0</accession>
<dbReference type="OrthoDB" id="9815894at2"/>
<dbReference type="Gene3D" id="1.25.40.10">
    <property type="entry name" value="Tetratricopeptide repeat domain"/>
    <property type="match status" value="6"/>
</dbReference>
<feature type="repeat" description="TPR" evidence="4">
    <location>
        <begin position="207"/>
        <end position="240"/>
    </location>
</feature>
<keyword evidence="4" id="KW-0802">TPR repeat</keyword>
<dbReference type="SUPFAM" id="SSF52540">
    <property type="entry name" value="P-loop containing nucleoside triphosphate hydrolases"/>
    <property type="match status" value="1"/>
</dbReference>
<evidence type="ECO:0000256" key="3">
    <source>
        <dbReference type="ARBA" id="ARBA00022679"/>
    </source>
</evidence>
<dbReference type="Gene3D" id="3.40.50.300">
    <property type="entry name" value="P-loop containing nucleotide triphosphate hydrolases"/>
    <property type="match status" value="1"/>
</dbReference>
<name>A0A1B4V3B0_9GAMM</name>
<sequence length="727" mass="82013">MLVQTTKQQILALLKANRTTEARHSCAALCQIVPADAEVWFLMAGIQAAGGEFRQVIESCQKVVALQPGHAAAHYNIGVALQALGRHAESITSYREVLRIQPDFAPAHANLAGALWKEGRNEEALHCAESAARLDPSIASTHNTLGLVLRSLGRTAEASIAFSDAIRLNRRLAEAHYNLGLCMLQENRSDEAARCFEQAIDLKPDYAEAHKDMALLHIKNNRLEQAVTSFERYARLRPVDPDAQLATARVLIQLERYDEAEGFCRRALAAAPNTPEPYVMLGNVLRVRDNGRDDLLAAKELFGTAVSLAPSSATAHFHYGQCLRQLGELDNAQVSLERALDLDPTHDDARAWLVRVLEHKGDFQAARSVLHPLLESNSSNENVALAYAFLAGHIGERESAVTRLERTLRVNDKLPLRARMDIHYALGKLYDEIKDYDKAFHHYYQANALDPSPFDPVTNGHLFDQIIDAFREHRQQKRPRASNQSRLPVFIVGMPRSGTSLVEQILASHPLVHGAGELPDLHRIAASLPEKLRTKAPYPGCLDIIDRKTLDVIAQQHLVRLGSVANGKARVTDKMPHNFTLLGLIDLLFPQARVIHCTRDPLDTCLSIYFLHFNRHHAYSHNLEHLGLYYKQYRRLMEHWKASLRIPFLEVNYESLVSDPEPTIRKLIEFVGLDWSDTCLHFHNSRRAVTTPSYDQVRRPLYRKSVARWRHYERHIGPLVNALERPD</sequence>
<reference evidence="5 6" key="1">
    <citation type="submission" date="2015-08" db="EMBL/GenBank/DDBJ databases">
        <title>Complete genome sequence of Sulfurifustis variabilis.</title>
        <authorList>
            <person name="Miura A."/>
            <person name="Kojima H."/>
            <person name="Fukui M."/>
        </authorList>
    </citation>
    <scope>NUCLEOTIDE SEQUENCE [LARGE SCALE GENOMIC DNA]</scope>
    <source>
        <strain evidence="6">skN76</strain>
    </source>
</reference>
<dbReference type="GO" id="GO:0016757">
    <property type="term" value="F:glycosyltransferase activity"/>
    <property type="evidence" value="ECO:0007669"/>
    <property type="project" value="UniProtKB-KW"/>
</dbReference>
<organism evidence="5 6">
    <name type="scientific">Sulfurifustis variabilis</name>
    <dbReference type="NCBI Taxonomy" id="1675686"/>
    <lineage>
        <taxon>Bacteria</taxon>
        <taxon>Pseudomonadati</taxon>
        <taxon>Pseudomonadota</taxon>
        <taxon>Gammaproteobacteria</taxon>
        <taxon>Acidiferrobacterales</taxon>
        <taxon>Acidiferrobacteraceae</taxon>
        <taxon>Sulfurifustis</taxon>
    </lineage>
</organism>
<feature type="repeat" description="TPR" evidence="4">
    <location>
        <begin position="313"/>
        <end position="346"/>
    </location>
</feature>
<dbReference type="InterPro" id="IPR027417">
    <property type="entry name" value="P-loop_NTPase"/>
</dbReference>
<feature type="repeat" description="TPR" evidence="4">
    <location>
        <begin position="420"/>
        <end position="453"/>
    </location>
</feature>
<dbReference type="Pfam" id="PF00515">
    <property type="entry name" value="TPR_1"/>
    <property type="match status" value="1"/>
</dbReference>
<evidence type="ECO:0000256" key="4">
    <source>
        <dbReference type="PROSITE-ProRule" id="PRU00339"/>
    </source>
</evidence>
<dbReference type="InterPro" id="IPR011990">
    <property type="entry name" value="TPR-like_helical_dom_sf"/>
</dbReference>
<comment type="pathway">
    <text evidence="1">Protein modification; protein glycosylation.</text>
</comment>
<proteinExistence type="predicted"/>
<dbReference type="PROSITE" id="PS50293">
    <property type="entry name" value="TPR_REGION"/>
    <property type="match status" value="1"/>
</dbReference>
<keyword evidence="2" id="KW-0328">Glycosyltransferase</keyword>
<dbReference type="PANTHER" id="PTHR44835">
    <property type="entry name" value="UDP-N-ACETYLGLUCOSAMINE--PEPTIDE N-ACETYLGLUCOSAMINYLTRANSFERASE SPINDLY-RELATED"/>
    <property type="match status" value="1"/>
</dbReference>
<dbReference type="PANTHER" id="PTHR44835:SF1">
    <property type="entry name" value="PROTEIN O-GLCNAC TRANSFERASE"/>
    <property type="match status" value="1"/>
</dbReference>
<feature type="repeat" description="TPR" evidence="4">
    <location>
        <begin position="71"/>
        <end position="104"/>
    </location>
</feature>
<feature type="repeat" description="TPR" evidence="4">
    <location>
        <begin position="173"/>
        <end position="206"/>
    </location>
</feature>
<evidence type="ECO:0000313" key="5">
    <source>
        <dbReference type="EMBL" id="BAU48050.1"/>
    </source>
</evidence>
<dbReference type="PROSITE" id="PS50005">
    <property type="entry name" value="TPR"/>
    <property type="match status" value="5"/>
</dbReference>
<evidence type="ECO:0000313" key="6">
    <source>
        <dbReference type="Proteomes" id="UP000218899"/>
    </source>
</evidence>
<dbReference type="RefSeq" id="WP_096460602.1">
    <property type="nucleotide sequence ID" value="NZ_AP014936.1"/>
</dbReference>
<dbReference type="AlphaFoldDB" id="A0A1B4V3B0"/>
<keyword evidence="3 5" id="KW-0808">Transferase</keyword>
<evidence type="ECO:0000256" key="1">
    <source>
        <dbReference type="ARBA" id="ARBA00004922"/>
    </source>
</evidence>
<dbReference type="Proteomes" id="UP000218899">
    <property type="component" value="Chromosome"/>
</dbReference>
<dbReference type="Pfam" id="PF13432">
    <property type="entry name" value="TPR_16"/>
    <property type="match status" value="1"/>
</dbReference>
<gene>
    <name evidence="5" type="ORF">SVA_1488</name>
</gene>
<dbReference type="Pfam" id="PF13424">
    <property type="entry name" value="TPR_12"/>
    <property type="match status" value="1"/>
</dbReference>
<dbReference type="KEGG" id="sva:SVA_1488"/>
<dbReference type="InterPro" id="IPR051939">
    <property type="entry name" value="Glycosyltr_41/O-GlcNAc_trsf"/>
</dbReference>
<dbReference type="Pfam" id="PF14559">
    <property type="entry name" value="TPR_19"/>
    <property type="match status" value="1"/>
</dbReference>
<dbReference type="SMART" id="SM00028">
    <property type="entry name" value="TPR"/>
    <property type="match status" value="9"/>
</dbReference>
<protein>
    <submittedName>
        <fullName evidence="5">Sulfotransferase</fullName>
    </submittedName>
</protein>
<dbReference type="InterPro" id="IPR019734">
    <property type="entry name" value="TPR_rpt"/>
</dbReference>
<dbReference type="EMBL" id="AP014936">
    <property type="protein sequence ID" value="BAU48050.1"/>
    <property type="molecule type" value="Genomic_DNA"/>
</dbReference>
<keyword evidence="6" id="KW-1185">Reference proteome</keyword>
<dbReference type="Pfam" id="PF13181">
    <property type="entry name" value="TPR_8"/>
    <property type="match status" value="2"/>
</dbReference>
<dbReference type="Pfam" id="PF13469">
    <property type="entry name" value="Sulfotransfer_3"/>
    <property type="match status" value="1"/>
</dbReference>